<dbReference type="SMART" id="SM00382">
    <property type="entry name" value="AAA"/>
    <property type="match status" value="1"/>
</dbReference>
<evidence type="ECO:0000256" key="8">
    <source>
        <dbReference type="ARBA" id="ARBA00023136"/>
    </source>
</evidence>
<keyword evidence="7" id="KW-1278">Translocase</keyword>
<evidence type="ECO:0000256" key="1">
    <source>
        <dbReference type="ARBA" id="ARBA00022448"/>
    </source>
</evidence>
<evidence type="ECO:0000256" key="3">
    <source>
        <dbReference type="ARBA" id="ARBA00022597"/>
    </source>
</evidence>
<evidence type="ECO:0000313" key="11">
    <source>
        <dbReference type="Proteomes" id="UP000000292"/>
    </source>
</evidence>
<dbReference type="CDD" id="cd03215">
    <property type="entry name" value="ABC_Carb_Monos_II"/>
    <property type="match status" value="1"/>
</dbReference>
<dbReference type="EMBL" id="CP002902">
    <property type="protein sequence ID" value="AEJ42636.1"/>
    <property type="molecule type" value="Genomic_DNA"/>
</dbReference>
<keyword evidence="8" id="KW-0472">Membrane</keyword>
<evidence type="ECO:0000256" key="7">
    <source>
        <dbReference type="ARBA" id="ARBA00022967"/>
    </source>
</evidence>
<keyword evidence="4" id="KW-0677">Repeat</keyword>
<gene>
    <name evidence="10" type="ordered locus">TC41_0678</name>
</gene>
<dbReference type="PROSITE" id="PS50893">
    <property type="entry name" value="ABC_TRANSPORTER_2"/>
    <property type="match status" value="1"/>
</dbReference>
<dbReference type="STRING" id="1048834.TC41_0678"/>
<keyword evidence="3" id="KW-0762">Sugar transport</keyword>
<dbReference type="InterPro" id="IPR003439">
    <property type="entry name" value="ABC_transporter-like_ATP-bd"/>
</dbReference>
<dbReference type="Pfam" id="PF00005">
    <property type="entry name" value="ABC_tran"/>
    <property type="match status" value="2"/>
</dbReference>
<evidence type="ECO:0000256" key="2">
    <source>
        <dbReference type="ARBA" id="ARBA00022475"/>
    </source>
</evidence>
<dbReference type="PATRIC" id="fig|1048834.4.peg.639"/>
<organism evidence="10 11">
    <name type="scientific">Alicyclobacillus acidocaldarius (strain Tc-4-1)</name>
    <name type="common">Bacillus acidocaldarius</name>
    <dbReference type="NCBI Taxonomy" id="1048834"/>
    <lineage>
        <taxon>Bacteria</taxon>
        <taxon>Bacillati</taxon>
        <taxon>Bacillota</taxon>
        <taxon>Bacilli</taxon>
        <taxon>Bacillales</taxon>
        <taxon>Alicyclobacillaceae</taxon>
        <taxon>Alicyclobacillus</taxon>
    </lineage>
</organism>
<evidence type="ECO:0000256" key="6">
    <source>
        <dbReference type="ARBA" id="ARBA00022840"/>
    </source>
</evidence>
<dbReference type="InterPro" id="IPR003593">
    <property type="entry name" value="AAA+_ATPase"/>
</dbReference>
<dbReference type="InterPro" id="IPR017871">
    <property type="entry name" value="ABC_transporter-like_CS"/>
</dbReference>
<evidence type="ECO:0000256" key="4">
    <source>
        <dbReference type="ARBA" id="ARBA00022737"/>
    </source>
</evidence>
<proteinExistence type="predicted"/>
<dbReference type="GO" id="GO:0016887">
    <property type="term" value="F:ATP hydrolysis activity"/>
    <property type="evidence" value="ECO:0007669"/>
    <property type="project" value="InterPro"/>
</dbReference>
<dbReference type="KEGG" id="aad:TC41_0678"/>
<keyword evidence="2" id="KW-1003">Cell membrane</keyword>
<accession>F8IDY2</accession>
<keyword evidence="1" id="KW-0813">Transport</keyword>
<dbReference type="OrthoDB" id="9771863at2"/>
<dbReference type="AlphaFoldDB" id="F8IDY2"/>
<evidence type="ECO:0000259" key="9">
    <source>
        <dbReference type="PROSITE" id="PS50893"/>
    </source>
</evidence>
<evidence type="ECO:0000256" key="5">
    <source>
        <dbReference type="ARBA" id="ARBA00022741"/>
    </source>
</evidence>
<keyword evidence="5" id="KW-0547">Nucleotide-binding</keyword>
<feature type="domain" description="ABC transporter" evidence="9">
    <location>
        <begin position="133"/>
        <end position="372"/>
    </location>
</feature>
<name>F8IDY2_ALIAT</name>
<dbReference type="PANTHER" id="PTHR43790:SF3">
    <property type="entry name" value="D-ALLOSE IMPORT ATP-BINDING PROTEIN ALSA-RELATED"/>
    <property type="match status" value="1"/>
</dbReference>
<sequence length="375" mass="41799">MAKLELERLGVTINPRAPVARLSVGQQQICEIAKVIHKHPRIVILDEPTASLTLSETQALFRVIKAMKEEGLTIIFISHHMEEIFEIADRCTVLRDGKVVYTGLVKELDERRLAELMVGHTIGEFYPERSNRPRKEVALKLVDFGGRGVGPISLEVCYGEILGISGLVGSGRSELLRMIFGADKSEYGEMYIDGKRVQIHSPRDAIRHGLAFVTEDRRVDGLNLQLSVEFNLNLPSLLLGNRRSFLGVVNNDEERRISEQMCEATRVRCASINQRVWMLSGGNQQKVAIAKWIPTNARIFLLDEPTKGIDVVSKSEIYKTINKLADEGNAVIVVSSYNPELIGLCDRIVTMAHGQITKEFTKGVSEAELLLAQGL</sequence>
<dbReference type="InterPro" id="IPR050107">
    <property type="entry name" value="ABC_carbohydrate_import_ATPase"/>
</dbReference>
<reference evidence="11" key="2">
    <citation type="submission" date="2011-06" db="EMBL/GenBank/DDBJ databases">
        <title>The complete genome sequence of Alicyclobacillus acidocaldarius sp. Tc-4-1.</title>
        <authorList>
            <person name="Chen Y."/>
            <person name="He Y."/>
            <person name="Dong Z."/>
            <person name="Hu S."/>
        </authorList>
    </citation>
    <scope>NUCLEOTIDE SEQUENCE [LARGE SCALE GENOMIC DNA]</scope>
    <source>
        <strain evidence="11">Tc-4-1</strain>
    </source>
</reference>
<dbReference type="Gene3D" id="3.40.50.300">
    <property type="entry name" value="P-loop containing nucleotide triphosphate hydrolases"/>
    <property type="match status" value="2"/>
</dbReference>
<reference evidence="10 11" key="1">
    <citation type="journal article" date="2011" name="J. Bacteriol.">
        <title>Complete Genome Sequence of Alicyclobacillus acidocaldarius Strain Tc-4-1.</title>
        <authorList>
            <person name="Chen Y."/>
            <person name="He Y."/>
            <person name="Zhang B."/>
            <person name="Yang J."/>
            <person name="Li W."/>
            <person name="Dong Z."/>
            <person name="Hu S."/>
        </authorList>
    </citation>
    <scope>NUCLEOTIDE SEQUENCE [LARGE SCALE GENOMIC DNA]</scope>
    <source>
        <strain evidence="10 11">Tc-4-1</strain>
    </source>
</reference>
<dbReference type="SUPFAM" id="SSF52540">
    <property type="entry name" value="P-loop containing nucleoside triphosphate hydrolases"/>
    <property type="match status" value="2"/>
</dbReference>
<dbReference type="Proteomes" id="UP000000292">
    <property type="component" value="Chromosome"/>
</dbReference>
<dbReference type="RefSeq" id="WP_014463539.1">
    <property type="nucleotide sequence ID" value="NC_017167.1"/>
</dbReference>
<keyword evidence="6" id="KW-0067">ATP-binding</keyword>
<dbReference type="HOGENOM" id="CLU_000604_92_3_9"/>
<protein>
    <recommendedName>
        <fullName evidence="9">ABC transporter domain-containing protein</fullName>
    </recommendedName>
</protein>
<dbReference type="InterPro" id="IPR027417">
    <property type="entry name" value="P-loop_NTPase"/>
</dbReference>
<dbReference type="GO" id="GO:0005524">
    <property type="term" value="F:ATP binding"/>
    <property type="evidence" value="ECO:0007669"/>
    <property type="project" value="UniProtKB-KW"/>
</dbReference>
<dbReference type="eggNOG" id="COG1129">
    <property type="taxonomic scope" value="Bacteria"/>
</dbReference>
<dbReference type="PROSITE" id="PS00211">
    <property type="entry name" value="ABC_TRANSPORTER_1"/>
    <property type="match status" value="1"/>
</dbReference>
<dbReference type="PANTHER" id="PTHR43790">
    <property type="entry name" value="CARBOHYDRATE TRANSPORT ATP-BINDING PROTEIN MG119-RELATED"/>
    <property type="match status" value="1"/>
</dbReference>
<evidence type="ECO:0000313" key="10">
    <source>
        <dbReference type="EMBL" id="AEJ42636.1"/>
    </source>
</evidence>